<evidence type="ECO:0000256" key="4">
    <source>
        <dbReference type="ARBA" id="ARBA00022989"/>
    </source>
</evidence>
<feature type="domain" description="Major facilitator superfamily (MFS) profile" evidence="7">
    <location>
        <begin position="46"/>
        <end position="447"/>
    </location>
</feature>
<dbReference type="InterPro" id="IPR036259">
    <property type="entry name" value="MFS_trans_sf"/>
</dbReference>
<feature type="transmembrane region" description="Helical" evidence="6">
    <location>
        <begin position="46"/>
        <end position="68"/>
    </location>
</feature>
<dbReference type="OrthoDB" id="2962993at2759"/>
<feature type="transmembrane region" description="Helical" evidence="6">
    <location>
        <begin position="274"/>
        <end position="296"/>
    </location>
</feature>
<dbReference type="InterPro" id="IPR011701">
    <property type="entry name" value="MFS"/>
</dbReference>
<reference evidence="8 9" key="1">
    <citation type="journal article" date="2018" name="MBio">
        <title>Comparative Genomics Reveals the Core Gene Toolbox for the Fungus-Insect Symbiosis.</title>
        <authorList>
            <person name="Wang Y."/>
            <person name="Stata M."/>
            <person name="Wang W."/>
            <person name="Stajich J.E."/>
            <person name="White M.M."/>
            <person name="Moncalvo J.M."/>
        </authorList>
    </citation>
    <scope>NUCLEOTIDE SEQUENCE [LARGE SCALE GENOMIC DNA]</scope>
    <source>
        <strain evidence="8 9">SWE-8-4</strain>
    </source>
</reference>
<protein>
    <recommendedName>
        <fullName evidence="7">Major facilitator superfamily (MFS) profile domain-containing protein</fullName>
    </recommendedName>
</protein>
<sequence length="486" mass="53588">MTASDIEKSDNFSKDLDDLKLNVQESLTPDQEVLVKSYLRKIDMRILPIVILLYIFSLIDRGNIGAALVSGLGKELKLSKSNEGDTVTYFYVFYLLCEAPSNILLKKTKPHIWFALIGSLWSLACIGLAFAKNGTTFIVLRAALGAFESGLTPGIMGYLNYWYTRTEVGFRMTIFFVAVPISGMIGGPLSAALSSRNLGPFKPYQAIFFVEGLLTLIISLSSFFILIDYPDQAKFLKPEEKELLIKRLNNEQGMASQAKPTVSQTLKVASDWKIYLNALIFFGLNNFAIILGTFTPTMLNTNGFNRTASIYLSALPNLLGLFGVLLSMRLVNKVSYSTLIMCYSAWAIICYSVAAFVGGSTIKLVFLSLCGFGAATNIPLSLSWSSVNQGGIYKGLLASAIVVSIGSICGVVIPRFFVIGYGPNFVLGHSITIACVVMALLLVATLKIYYSTENKRRTNNPVDLNNIPIEEQRLLNDRHPNFRYQI</sequence>
<dbReference type="PANTHER" id="PTHR43791:SF36">
    <property type="entry name" value="TRANSPORTER, PUTATIVE (AFU_ORTHOLOGUE AFUA_6G08340)-RELATED"/>
    <property type="match status" value="1"/>
</dbReference>
<keyword evidence="5 6" id="KW-0472">Membrane</keyword>
<feature type="transmembrane region" description="Helical" evidence="6">
    <location>
        <begin position="364"/>
        <end position="384"/>
    </location>
</feature>
<dbReference type="GO" id="GO:0022857">
    <property type="term" value="F:transmembrane transporter activity"/>
    <property type="evidence" value="ECO:0007669"/>
    <property type="project" value="InterPro"/>
</dbReference>
<dbReference type="Proteomes" id="UP000245383">
    <property type="component" value="Unassembled WGS sequence"/>
</dbReference>
<gene>
    <name evidence="8" type="ORF">BB561_005148</name>
</gene>
<dbReference type="Pfam" id="PF07690">
    <property type="entry name" value="MFS_1"/>
    <property type="match status" value="1"/>
</dbReference>
<evidence type="ECO:0000256" key="2">
    <source>
        <dbReference type="ARBA" id="ARBA00022448"/>
    </source>
</evidence>
<feature type="transmembrane region" description="Helical" evidence="6">
    <location>
        <begin position="112"/>
        <end position="131"/>
    </location>
</feature>
<dbReference type="SUPFAM" id="SSF103473">
    <property type="entry name" value="MFS general substrate transporter"/>
    <property type="match status" value="1"/>
</dbReference>
<dbReference type="InterPro" id="IPR020846">
    <property type="entry name" value="MFS_dom"/>
</dbReference>
<feature type="transmembrane region" description="Helical" evidence="6">
    <location>
        <begin position="425"/>
        <end position="450"/>
    </location>
</feature>
<feature type="transmembrane region" description="Helical" evidence="6">
    <location>
        <begin position="88"/>
        <end position="105"/>
    </location>
</feature>
<feature type="transmembrane region" description="Helical" evidence="6">
    <location>
        <begin position="396"/>
        <end position="419"/>
    </location>
</feature>
<keyword evidence="9" id="KW-1185">Reference proteome</keyword>
<evidence type="ECO:0000313" key="9">
    <source>
        <dbReference type="Proteomes" id="UP000245383"/>
    </source>
</evidence>
<comment type="caution">
    <text evidence="8">The sequence shown here is derived from an EMBL/GenBank/DDBJ whole genome shotgun (WGS) entry which is preliminary data.</text>
</comment>
<feature type="transmembrane region" description="Helical" evidence="6">
    <location>
        <begin position="206"/>
        <end position="227"/>
    </location>
</feature>
<name>A0A2T9YBW8_9FUNG</name>
<dbReference type="PROSITE" id="PS50850">
    <property type="entry name" value="MFS"/>
    <property type="match status" value="1"/>
</dbReference>
<dbReference type="Gene3D" id="1.20.1250.20">
    <property type="entry name" value="MFS general substrate transporter like domains"/>
    <property type="match status" value="1"/>
</dbReference>
<evidence type="ECO:0000256" key="1">
    <source>
        <dbReference type="ARBA" id="ARBA00004141"/>
    </source>
</evidence>
<feature type="transmembrane region" description="Helical" evidence="6">
    <location>
        <begin position="137"/>
        <end position="161"/>
    </location>
</feature>
<comment type="subcellular location">
    <subcellularLocation>
        <location evidence="1">Membrane</location>
        <topology evidence="1">Multi-pass membrane protein</topology>
    </subcellularLocation>
</comment>
<organism evidence="8 9">
    <name type="scientific">Smittium simulii</name>
    <dbReference type="NCBI Taxonomy" id="133385"/>
    <lineage>
        <taxon>Eukaryota</taxon>
        <taxon>Fungi</taxon>
        <taxon>Fungi incertae sedis</taxon>
        <taxon>Zoopagomycota</taxon>
        <taxon>Kickxellomycotina</taxon>
        <taxon>Harpellomycetes</taxon>
        <taxon>Harpellales</taxon>
        <taxon>Legeriomycetaceae</taxon>
        <taxon>Smittium</taxon>
    </lineage>
</organism>
<dbReference type="GO" id="GO:0016020">
    <property type="term" value="C:membrane"/>
    <property type="evidence" value="ECO:0007669"/>
    <property type="project" value="UniProtKB-SubCell"/>
</dbReference>
<keyword evidence="2" id="KW-0813">Transport</keyword>
<feature type="transmembrane region" description="Helical" evidence="6">
    <location>
        <begin position="173"/>
        <end position="194"/>
    </location>
</feature>
<proteinExistence type="predicted"/>
<keyword evidence="4 6" id="KW-1133">Transmembrane helix</keyword>
<evidence type="ECO:0000259" key="7">
    <source>
        <dbReference type="PROSITE" id="PS50850"/>
    </source>
</evidence>
<dbReference type="AlphaFoldDB" id="A0A2T9YBW8"/>
<dbReference type="PANTHER" id="PTHR43791">
    <property type="entry name" value="PERMEASE-RELATED"/>
    <property type="match status" value="1"/>
</dbReference>
<dbReference type="STRING" id="133385.A0A2T9YBW8"/>
<keyword evidence="3 6" id="KW-0812">Transmembrane</keyword>
<accession>A0A2T9YBW8</accession>
<dbReference type="EMBL" id="MBFR01000295">
    <property type="protein sequence ID" value="PVU89836.1"/>
    <property type="molecule type" value="Genomic_DNA"/>
</dbReference>
<evidence type="ECO:0000256" key="3">
    <source>
        <dbReference type="ARBA" id="ARBA00022692"/>
    </source>
</evidence>
<evidence type="ECO:0000313" key="8">
    <source>
        <dbReference type="EMBL" id="PVU89836.1"/>
    </source>
</evidence>
<feature type="transmembrane region" description="Helical" evidence="6">
    <location>
        <begin position="338"/>
        <end position="358"/>
    </location>
</feature>
<feature type="transmembrane region" description="Helical" evidence="6">
    <location>
        <begin position="308"/>
        <end position="326"/>
    </location>
</feature>
<dbReference type="FunFam" id="1.20.1250.20:FF:000018">
    <property type="entry name" value="MFS transporter permease"/>
    <property type="match status" value="1"/>
</dbReference>
<evidence type="ECO:0000256" key="6">
    <source>
        <dbReference type="SAM" id="Phobius"/>
    </source>
</evidence>
<evidence type="ECO:0000256" key="5">
    <source>
        <dbReference type="ARBA" id="ARBA00023136"/>
    </source>
</evidence>